<proteinExistence type="predicted"/>
<protein>
    <submittedName>
        <fullName evidence="1">Uncharacterized protein</fullName>
    </submittedName>
</protein>
<dbReference type="Proteomes" id="UP000007755">
    <property type="component" value="Unassembled WGS sequence"/>
</dbReference>
<evidence type="ECO:0000313" key="2">
    <source>
        <dbReference type="Proteomes" id="UP000007755"/>
    </source>
</evidence>
<reference evidence="1" key="1">
    <citation type="submission" date="2011-02" db="EMBL/GenBank/DDBJ databases">
        <title>The genome of the leaf-cutting ant Acromyrmex echinatior suggests key adaptations to social evolution and fungus farming.</title>
        <authorList>
            <person name="Nygaard S."/>
            <person name="Zhang G."/>
        </authorList>
    </citation>
    <scope>NUCLEOTIDE SEQUENCE</scope>
</reference>
<accession>F4WSU4</accession>
<organism evidence="2">
    <name type="scientific">Acromyrmex echinatior</name>
    <name type="common">Panamanian leafcutter ant</name>
    <name type="synonym">Acromyrmex octospinosus echinatior</name>
    <dbReference type="NCBI Taxonomy" id="103372"/>
    <lineage>
        <taxon>Eukaryota</taxon>
        <taxon>Metazoa</taxon>
        <taxon>Ecdysozoa</taxon>
        <taxon>Arthropoda</taxon>
        <taxon>Hexapoda</taxon>
        <taxon>Insecta</taxon>
        <taxon>Pterygota</taxon>
        <taxon>Neoptera</taxon>
        <taxon>Endopterygota</taxon>
        <taxon>Hymenoptera</taxon>
        <taxon>Apocrita</taxon>
        <taxon>Aculeata</taxon>
        <taxon>Formicoidea</taxon>
        <taxon>Formicidae</taxon>
        <taxon>Myrmicinae</taxon>
        <taxon>Acromyrmex</taxon>
    </lineage>
</organism>
<dbReference type="AlphaFoldDB" id="F4WSU4"/>
<evidence type="ECO:0000313" key="1">
    <source>
        <dbReference type="EMBL" id="EGI62751.1"/>
    </source>
</evidence>
<keyword evidence="2" id="KW-1185">Reference proteome</keyword>
<name>F4WSU4_ACREC</name>
<dbReference type="EMBL" id="GL888327">
    <property type="protein sequence ID" value="EGI62751.1"/>
    <property type="molecule type" value="Genomic_DNA"/>
</dbReference>
<gene>
    <name evidence="1" type="ORF">G5I_08921</name>
</gene>
<dbReference type="InParanoid" id="F4WSU4"/>
<sequence>MKTDEVCGPQCRSVLTRSCKEVPIRWNSVEFSPRSERHKSDVTHPGRRYRIGRVHHLAQKYFAGYAASDLEFTEIFPFAVDRHGRWISRNAKTFNDDAFLTSGCRADSRFPEEATEKEGRKE</sequence>